<keyword evidence="6" id="KW-1185">Reference proteome</keyword>
<dbReference type="PANTHER" id="PTHR22889:SF0">
    <property type="entry name" value="WD REPEAT-CONTAINING PROTEIN 89"/>
    <property type="match status" value="1"/>
</dbReference>
<dbReference type="InterPro" id="IPR036322">
    <property type="entry name" value="WD40_repeat_dom_sf"/>
</dbReference>
<dbReference type="PROSITE" id="PS00678">
    <property type="entry name" value="WD_REPEATS_1"/>
    <property type="match status" value="1"/>
</dbReference>
<keyword evidence="2 4" id="KW-0853">WD repeat</keyword>
<proteinExistence type="predicted"/>
<protein>
    <recommendedName>
        <fullName evidence="1">WD repeat-containing protein 89</fullName>
    </recommendedName>
</protein>
<dbReference type="PROSITE" id="PS50082">
    <property type="entry name" value="WD_REPEATS_2"/>
    <property type="match status" value="3"/>
</dbReference>
<feature type="repeat" description="WD" evidence="4">
    <location>
        <begin position="155"/>
        <end position="197"/>
    </location>
</feature>
<gene>
    <name evidence="5" type="primary">WDR89</name>
    <name evidence="5" type="ORF">CDAR_9191</name>
</gene>
<dbReference type="InterPro" id="IPR039328">
    <property type="entry name" value="WDR89"/>
</dbReference>
<dbReference type="Gene3D" id="2.130.10.10">
    <property type="entry name" value="YVTN repeat-like/Quinoprotein amine dehydrogenase"/>
    <property type="match status" value="1"/>
</dbReference>
<dbReference type="SMART" id="SM00320">
    <property type="entry name" value="WD40"/>
    <property type="match status" value="3"/>
</dbReference>
<dbReference type="Pfam" id="PF00400">
    <property type="entry name" value="WD40"/>
    <property type="match status" value="2"/>
</dbReference>
<dbReference type="Proteomes" id="UP001054837">
    <property type="component" value="Unassembled WGS sequence"/>
</dbReference>
<dbReference type="AlphaFoldDB" id="A0AAV4UXU6"/>
<comment type="caution">
    <text evidence="5">The sequence shown here is derived from an EMBL/GenBank/DDBJ whole genome shotgun (WGS) entry which is preliminary data.</text>
</comment>
<evidence type="ECO:0000256" key="3">
    <source>
        <dbReference type="ARBA" id="ARBA00022737"/>
    </source>
</evidence>
<evidence type="ECO:0000256" key="1">
    <source>
        <dbReference type="ARBA" id="ARBA00021125"/>
    </source>
</evidence>
<reference evidence="5 6" key="1">
    <citation type="submission" date="2021-06" db="EMBL/GenBank/DDBJ databases">
        <title>Caerostris darwini draft genome.</title>
        <authorList>
            <person name="Kono N."/>
            <person name="Arakawa K."/>
        </authorList>
    </citation>
    <scope>NUCLEOTIDE SEQUENCE [LARGE SCALE GENOMIC DNA]</scope>
</reference>
<dbReference type="PANTHER" id="PTHR22889">
    <property type="entry name" value="WD REPEAT-CONTAINING PROTEIN 89"/>
    <property type="match status" value="1"/>
</dbReference>
<feature type="repeat" description="WD" evidence="4">
    <location>
        <begin position="305"/>
        <end position="338"/>
    </location>
</feature>
<dbReference type="InterPro" id="IPR019775">
    <property type="entry name" value="WD40_repeat_CS"/>
</dbReference>
<evidence type="ECO:0000313" key="6">
    <source>
        <dbReference type="Proteomes" id="UP001054837"/>
    </source>
</evidence>
<dbReference type="InterPro" id="IPR015943">
    <property type="entry name" value="WD40/YVTN_repeat-like_dom_sf"/>
</dbReference>
<dbReference type="PROSITE" id="PS50294">
    <property type="entry name" value="WD_REPEATS_REGION"/>
    <property type="match status" value="2"/>
</dbReference>
<name>A0AAV4UXU6_9ARAC</name>
<feature type="repeat" description="WD" evidence="4">
    <location>
        <begin position="60"/>
        <end position="102"/>
    </location>
</feature>
<dbReference type="EMBL" id="BPLQ01012117">
    <property type="protein sequence ID" value="GIY62696.1"/>
    <property type="molecule type" value="Genomic_DNA"/>
</dbReference>
<organism evidence="5 6">
    <name type="scientific">Caerostris darwini</name>
    <dbReference type="NCBI Taxonomy" id="1538125"/>
    <lineage>
        <taxon>Eukaryota</taxon>
        <taxon>Metazoa</taxon>
        <taxon>Ecdysozoa</taxon>
        <taxon>Arthropoda</taxon>
        <taxon>Chelicerata</taxon>
        <taxon>Arachnida</taxon>
        <taxon>Araneae</taxon>
        <taxon>Araneomorphae</taxon>
        <taxon>Entelegynae</taxon>
        <taxon>Araneoidea</taxon>
        <taxon>Araneidae</taxon>
        <taxon>Caerostris</taxon>
    </lineage>
</organism>
<accession>A0AAV4UXU6</accession>
<dbReference type="InterPro" id="IPR001680">
    <property type="entry name" value="WD40_rpt"/>
</dbReference>
<keyword evidence="3" id="KW-0677">Repeat</keyword>
<evidence type="ECO:0000256" key="2">
    <source>
        <dbReference type="ARBA" id="ARBA00022574"/>
    </source>
</evidence>
<evidence type="ECO:0000256" key="4">
    <source>
        <dbReference type="PROSITE-ProRule" id="PRU00221"/>
    </source>
</evidence>
<sequence length="338" mass="38759">MVSEKSNNCRSVAKIISKKKITDAYILHSAAKDAEVATALSTNEILCSDVDTYFKSPTTLKGHKNSITRIQFSKKTKNVLFSCSVDGKVHTWDTRTGNDPVQSFYDDSDGDLKPLNCFDLNLDENLLCAGTEQIRQDSFLIYWDRRMNKNLGGYWNSHTDEITHVQFNLNINTSLASSSVDGLINIFDLNEEEEEDALINTLNTETSVVKFAWDQNDHISLITGTEDYQFWSTEKTSPSFCTSRDKFSENYPVMYNKYLIDTFLCNQDHYLATGIYEFNKPNSYEHDVQLYRQKKNELELFTTLNDGHTDFVRTISKLMNRKYVTGGEDGQLCLWNIS</sequence>
<evidence type="ECO:0000313" key="5">
    <source>
        <dbReference type="EMBL" id="GIY62696.1"/>
    </source>
</evidence>
<dbReference type="SUPFAM" id="SSF50978">
    <property type="entry name" value="WD40 repeat-like"/>
    <property type="match status" value="1"/>
</dbReference>